<evidence type="ECO:0000313" key="2">
    <source>
        <dbReference type="Ensembl" id="ENSCSAVP00000017474.1"/>
    </source>
</evidence>
<sequence length="60" mass="6623">MAPGSIESYEDSAVRQIDPHARGRGCGRREEAKNCEPLPASSKYYKTSASKARILNLVKE</sequence>
<proteinExistence type="predicted"/>
<feature type="compositionally biased region" description="Basic and acidic residues" evidence="1">
    <location>
        <begin position="17"/>
        <end position="33"/>
    </location>
</feature>
<dbReference type="AlphaFoldDB" id="H2ZIQ8"/>
<protein>
    <submittedName>
        <fullName evidence="2">Uncharacterized protein</fullName>
    </submittedName>
</protein>
<dbReference type="Ensembl" id="ENSCSAVT00000017665.1">
    <property type="protein sequence ID" value="ENSCSAVP00000017474.1"/>
    <property type="gene ID" value="ENSCSAVG00000010290.1"/>
</dbReference>
<evidence type="ECO:0000256" key="1">
    <source>
        <dbReference type="SAM" id="MobiDB-lite"/>
    </source>
</evidence>
<keyword evidence="3" id="KW-1185">Reference proteome</keyword>
<accession>H2ZIQ8</accession>
<name>H2ZIQ8_CIOSA</name>
<dbReference type="GeneTree" id="ENSGT00940000167525"/>
<organism evidence="2 3">
    <name type="scientific">Ciona savignyi</name>
    <name type="common">Pacific transparent sea squirt</name>
    <dbReference type="NCBI Taxonomy" id="51511"/>
    <lineage>
        <taxon>Eukaryota</taxon>
        <taxon>Metazoa</taxon>
        <taxon>Chordata</taxon>
        <taxon>Tunicata</taxon>
        <taxon>Ascidiacea</taxon>
        <taxon>Phlebobranchia</taxon>
        <taxon>Cionidae</taxon>
        <taxon>Ciona</taxon>
    </lineage>
</organism>
<reference evidence="2" key="2">
    <citation type="submission" date="2025-08" db="UniProtKB">
        <authorList>
            <consortium name="Ensembl"/>
        </authorList>
    </citation>
    <scope>IDENTIFICATION</scope>
</reference>
<reference evidence="2" key="3">
    <citation type="submission" date="2025-09" db="UniProtKB">
        <authorList>
            <consortium name="Ensembl"/>
        </authorList>
    </citation>
    <scope>IDENTIFICATION</scope>
</reference>
<reference evidence="3" key="1">
    <citation type="submission" date="2003-08" db="EMBL/GenBank/DDBJ databases">
        <authorList>
            <person name="Birren B."/>
            <person name="Nusbaum C."/>
            <person name="Abebe A."/>
            <person name="Abouelleil A."/>
            <person name="Adekoya E."/>
            <person name="Ait-zahra M."/>
            <person name="Allen N."/>
            <person name="Allen T."/>
            <person name="An P."/>
            <person name="Anderson M."/>
            <person name="Anderson S."/>
            <person name="Arachchi H."/>
            <person name="Armbruster J."/>
            <person name="Bachantsang P."/>
            <person name="Baldwin J."/>
            <person name="Barry A."/>
            <person name="Bayul T."/>
            <person name="Blitshsteyn B."/>
            <person name="Bloom T."/>
            <person name="Blye J."/>
            <person name="Boguslavskiy L."/>
            <person name="Borowsky M."/>
            <person name="Boukhgalter B."/>
            <person name="Brunache A."/>
            <person name="Butler J."/>
            <person name="Calixte N."/>
            <person name="Calvo S."/>
            <person name="Camarata J."/>
            <person name="Campo K."/>
            <person name="Chang J."/>
            <person name="Cheshatsang Y."/>
            <person name="Citroen M."/>
            <person name="Collymore A."/>
            <person name="Considine T."/>
            <person name="Cook A."/>
            <person name="Cooke P."/>
            <person name="Corum B."/>
            <person name="Cuomo C."/>
            <person name="David R."/>
            <person name="Dawoe T."/>
            <person name="Degray S."/>
            <person name="Dodge S."/>
            <person name="Dooley K."/>
            <person name="Dorje P."/>
            <person name="Dorjee K."/>
            <person name="Dorris L."/>
            <person name="Duffey N."/>
            <person name="Dupes A."/>
            <person name="Elkins T."/>
            <person name="Engels R."/>
            <person name="Erickson J."/>
            <person name="Farina A."/>
            <person name="Faro S."/>
            <person name="Ferreira P."/>
            <person name="Fischer H."/>
            <person name="Fitzgerald M."/>
            <person name="Foley K."/>
            <person name="Gage D."/>
            <person name="Galagan J."/>
            <person name="Gearin G."/>
            <person name="Gnerre S."/>
            <person name="Gnirke A."/>
            <person name="Goyette A."/>
            <person name="Graham J."/>
            <person name="Grandbois E."/>
            <person name="Gyaltsen K."/>
            <person name="Hafez N."/>
            <person name="Hagopian D."/>
            <person name="Hagos B."/>
            <person name="Hall J."/>
            <person name="Hatcher B."/>
            <person name="Heller A."/>
            <person name="Higgins H."/>
            <person name="Honan T."/>
            <person name="Horn A."/>
            <person name="Houde N."/>
            <person name="Hughes L."/>
            <person name="Hulme W."/>
            <person name="Husby E."/>
            <person name="Iliev I."/>
            <person name="Jaffe D."/>
            <person name="Jones C."/>
            <person name="Kamal M."/>
            <person name="Kamat A."/>
            <person name="Kamvysselis M."/>
            <person name="Karlsson E."/>
            <person name="Kells C."/>
            <person name="Kieu A."/>
            <person name="Kisner P."/>
            <person name="Kodira C."/>
            <person name="Kulbokas E."/>
            <person name="Labutti K."/>
            <person name="Lama D."/>
            <person name="Landers T."/>
            <person name="Leger J."/>
            <person name="Levine S."/>
            <person name="Lewis D."/>
            <person name="Lewis T."/>
            <person name="Lindblad-toh K."/>
            <person name="Liu X."/>
            <person name="Lokyitsang T."/>
            <person name="Lokyitsang Y."/>
            <person name="Lucien O."/>
            <person name="Lui A."/>
            <person name="Ma L.J."/>
            <person name="Mabbitt R."/>
            <person name="Macdonald J."/>
            <person name="Maclean C."/>
            <person name="Major J."/>
            <person name="Manning J."/>
            <person name="Marabella R."/>
            <person name="Maru K."/>
            <person name="Matthews C."/>
            <person name="Mauceli E."/>
            <person name="Mccarthy M."/>
            <person name="Mcdonough S."/>
            <person name="Mcghee T."/>
            <person name="Meldrim J."/>
            <person name="Meneus L."/>
            <person name="Mesirov J."/>
            <person name="Mihalev A."/>
            <person name="Mihova T."/>
            <person name="Mikkelsen T."/>
            <person name="Mlenga V."/>
            <person name="Moru K."/>
            <person name="Mozes J."/>
            <person name="Mulrain L."/>
            <person name="Munson G."/>
            <person name="Naylor J."/>
            <person name="Newes C."/>
            <person name="Nguyen C."/>
            <person name="Nguyen N."/>
            <person name="Nguyen T."/>
            <person name="Nicol R."/>
            <person name="Nielsen C."/>
            <person name="Nizzari M."/>
            <person name="Norbu C."/>
            <person name="Norbu N."/>
            <person name="O'donnell P."/>
            <person name="Okoawo O."/>
            <person name="O'leary S."/>
            <person name="Omotosho B."/>
            <person name="O'neill K."/>
            <person name="Osman S."/>
            <person name="Parker S."/>
            <person name="Perrin D."/>
            <person name="Phunkhang P."/>
            <person name="Piqani B."/>
            <person name="Purcell S."/>
            <person name="Rachupka T."/>
            <person name="Ramasamy U."/>
            <person name="Rameau R."/>
            <person name="Ray V."/>
            <person name="Raymond C."/>
            <person name="Retta R."/>
            <person name="Richardson S."/>
            <person name="Rise C."/>
            <person name="Rodriguez J."/>
            <person name="Rogers J."/>
            <person name="Rogov P."/>
            <person name="Rutman M."/>
            <person name="Schupbach R."/>
            <person name="Seaman C."/>
            <person name="Settipalli S."/>
            <person name="Sharpe T."/>
            <person name="Sheridan J."/>
            <person name="Sherpa N."/>
            <person name="Shi J."/>
            <person name="Smirnov S."/>
            <person name="Smith C."/>
            <person name="Sougnez C."/>
            <person name="Spencer B."/>
            <person name="Stalker J."/>
            <person name="Stange-thomann N."/>
            <person name="Stavropoulos S."/>
            <person name="Stetson K."/>
            <person name="Stone C."/>
            <person name="Stone S."/>
            <person name="Stubbs M."/>
            <person name="Talamas J."/>
            <person name="Tchuinga P."/>
            <person name="Tenzing P."/>
            <person name="Tesfaye S."/>
            <person name="Theodore J."/>
            <person name="Thoulutsang Y."/>
            <person name="Topham K."/>
            <person name="Towey S."/>
            <person name="Tsamla T."/>
            <person name="Tsomo N."/>
            <person name="Vallee D."/>
            <person name="Vassiliev H."/>
            <person name="Venkataraman V."/>
            <person name="Vinson J."/>
            <person name="Vo A."/>
            <person name="Wade C."/>
            <person name="Wang S."/>
            <person name="Wangchuk T."/>
            <person name="Wangdi T."/>
            <person name="Whittaker C."/>
            <person name="Wilkinson J."/>
            <person name="Wu Y."/>
            <person name="Wyman D."/>
            <person name="Yadav S."/>
            <person name="Yang S."/>
            <person name="Yang X."/>
            <person name="Yeager S."/>
            <person name="Yee E."/>
            <person name="Young G."/>
            <person name="Zainoun J."/>
            <person name="Zembeck L."/>
            <person name="Zimmer A."/>
            <person name="Zody M."/>
            <person name="Lander E."/>
        </authorList>
    </citation>
    <scope>NUCLEOTIDE SEQUENCE [LARGE SCALE GENOMIC DNA]</scope>
</reference>
<evidence type="ECO:0000313" key="3">
    <source>
        <dbReference type="Proteomes" id="UP000007875"/>
    </source>
</evidence>
<dbReference type="HOGENOM" id="CLU_2947685_0_0_1"/>
<feature type="region of interest" description="Disordered" evidence="1">
    <location>
        <begin position="1"/>
        <end position="33"/>
    </location>
</feature>
<dbReference type="Proteomes" id="UP000007875">
    <property type="component" value="Unassembled WGS sequence"/>
</dbReference>